<gene>
    <name evidence="2" type="ORF">HPBE_LOCUS14693</name>
</gene>
<accession>A0A183G0Q6</accession>
<feature type="region of interest" description="Disordered" evidence="1">
    <location>
        <begin position="1"/>
        <end position="27"/>
    </location>
</feature>
<name>A0A183G0Q6_HELPZ</name>
<protein>
    <submittedName>
        <fullName evidence="2 4">Uncharacterized protein</fullName>
    </submittedName>
</protein>
<evidence type="ECO:0000313" key="3">
    <source>
        <dbReference type="Proteomes" id="UP000050761"/>
    </source>
</evidence>
<reference evidence="2 3" key="1">
    <citation type="submission" date="2018-11" db="EMBL/GenBank/DDBJ databases">
        <authorList>
            <consortium name="Pathogen Informatics"/>
        </authorList>
    </citation>
    <scope>NUCLEOTIDE SEQUENCE [LARGE SCALE GENOMIC DNA]</scope>
</reference>
<accession>A0A3P8AYZ5</accession>
<dbReference type="Proteomes" id="UP000050761">
    <property type="component" value="Unassembled WGS sequence"/>
</dbReference>
<organism evidence="3 4">
    <name type="scientific">Heligmosomoides polygyrus</name>
    <name type="common">Parasitic roundworm</name>
    <dbReference type="NCBI Taxonomy" id="6339"/>
    <lineage>
        <taxon>Eukaryota</taxon>
        <taxon>Metazoa</taxon>
        <taxon>Ecdysozoa</taxon>
        <taxon>Nematoda</taxon>
        <taxon>Chromadorea</taxon>
        <taxon>Rhabditida</taxon>
        <taxon>Rhabditina</taxon>
        <taxon>Rhabditomorpha</taxon>
        <taxon>Strongyloidea</taxon>
        <taxon>Heligmosomidae</taxon>
        <taxon>Heligmosomoides</taxon>
    </lineage>
</organism>
<evidence type="ECO:0000313" key="2">
    <source>
        <dbReference type="EMBL" id="VDP00485.1"/>
    </source>
</evidence>
<dbReference type="AlphaFoldDB" id="A0A183G0Q6"/>
<reference evidence="4" key="2">
    <citation type="submission" date="2019-09" db="UniProtKB">
        <authorList>
            <consortium name="WormBaseParasite"/>
        </authorList>
    </citation>
    <scope>IDENTIFICATION</scope>
</reference>
<dbReference type="WBParaSite" id="HPBE_0001469201-mRNA-1">
    <property type="protein sequence ID" value="HPBE_0001469201-mRNA-1"/>
    <property type="gene ID" value="HPBE_0001469201"/>
</dbReference>
<keyword evidence="3" id="KW-1185">Reference proteome</keyword>
<dbReference type="EMBL" id="UZAH01028485">
    <property type="protein sequence ID" value="VDP00485.1"/>
    <property type="molecule type" value="Genomic_DNA"/>
</dbReference>
<evidence type="ECO:0000256" key="1">
    <source>
        <dbReference type="SAM" id="MobiDB-lite"/>
    </source>
</evidence>
<proteinExistence type="predicted"/>
<sequence>MSPVLNSSAHDGRRRRRRRSVVSGTPFDSGLPLNPPMLMLWSARRRRPLYVQAFAVVRRRYNFNDVFSALQCSCPYRPTTAVLMCFREKNAVFTHAFYSYSYQFRLLLTQANIITNSRSVVAYSSVGEVDISNPPRLIWSIYLPSPMMMMSLAAPSKPPPVLCV</sequence>
<evidence type="ECO:0000313" key="4">
    <source>
        <dbReference type="WBParaSite" id="HPBE_0001469201-mRNA-1"/>
    </source>
</evidence>